<dbReference type="EMBL" id="CP039375">
    <property type="protein sequence ID" value="QCD65668.1"/>
    <property type="molecule type" value="Genomic_DNA"/>
</dbReference>
<feature type="domain" description="CAAX prenyl protease 2/Lysostaphin resistance protein A-like" evidence="2">
    <location>
        <begin position="153"/>
        <end position="253"/>
    </location>
</feature>
<evidence type="ECO:0000256" key="1">
    <source>
        <dbReference type="SAM" id="Phobius"/>
    </source>
</evidence>
<dbReference type="GO" id="GO:0004175">
    <property type="term" value="F:endopeptidase activity"/>
    <property type="evidence" value="ECO:0007669"/>
    <property type="project" value="UniProtKB-ARBA"/>
</dbReference>
<dbReference type="Proteomes" id="UP000297053">
    <property type="component" value="Chromosome"/>
</dbReference>
<keyword evidence="1" id="KW-0472">Membrane</keyword>
<feature type="transmembrane region" description="Helical" evidence="1">
    <location>
        <begin position="218"/>
        <end position="237"/>
    </location>
</feature>
<reference evidence="3 4" key="1">
    <citation type="submission" date="2019-04" db="EMBL/GenBank/DDBJ databases">
        <title>Complete genome sequence of Arthrobacter sp. ZXY-2 associated with effective atrazine degradation and salt adaptation.</title>
        <authorList>
            <person name="Zhao X."/>
        </authorList>
    </citation>
    <scope>NUCLEOTIDE SEQUENCE [LARGE SCALE GENOMIC DNA]</scope>
    <source>
        <strain evidence="4">ZP60</strain>
    </source>
</reference>
<sequence length="336" mass="34934">MARSDLITEVRRVLVNPRERRLRAGWRLLVGLPVLLFVLAVAGVGQRAVQAIPLTVPVLAGGAILAGALLSYGAGTGTLVGLSWWLGGRTLAGLGLGGDGWWRNLGFGLAVGVAMTTAIFLVELGLGLIAVDGVLVARPTNQLGVALPVVVAVPVTLLFFVGVGVFEEVLTRGYLLNNIAEGLSGVGPVGKRGAVAVAAAVTSAVFGLLHLTNPSTTLFSTLNITVVGLFFAATYVVTDDLGIPIGIHITWNFSLSSLYGFPVSGLAMPGTVLSVRQTGADVVTGGTFGPEGGLILYLGLAVGIALTWWWVRRVDGAVRFRTDIADPDLRDPPRPE</sequence>
<feature type="transmembrane region" description="Helical" evidence="1">
    <location>
        <begin position="24"/>
        <end position="44"/>
    </location>
</feature>
<dbReference type="GO" id="GO:0006508">
    <property type="term" value="P:proteolysis"/>
    <property type="evidence" value="ECO:0007669"/>
    <property type="project" value="UniProtKB-KW"/>
</dbReference>
<gene>
    <name evidence="3" type="ORF">E5139_08505</name>
</gene>
<evidence type="ECO:0000313" key="3">
    <source>
        <dbReference type="EMBL" id="QCD65668.1"/>
    </source>
</evidence>
<dbReference type="Pfam" id="PF02517">
    <property type="entry name" value="Rce1-like"/>
    <property type="match status" value="1"/>
</dbReference>
<keyword evidence="3" id="KW-0378">Hydrolase</keyword>
<dbReference type="RefSeq" id="WP_015762038.1">
    <property type="nucleotide sequence ID" value="NZ_CP039375.1"/>
</dbReference>
<feature type="transmembrane region" description="Helical" evidence="1">
    <location>
        <begin position="193"/>
        <end position="211"/>
    </location>
</feature>
<keyword evidence="1" id="KW-1133">Transmembrane helix</keyword>
<keyword evidence="1" id="KW-0812">Transmembrane</keyword>
<feature type="transmembrane region" description="Helical" evidence="1">
    <location>
        <begin position="105"/>
        <end position="131"/>
    </location>
</feature>
<dbReference type="GO" id="GO:0080120">
    <property type="term" value="P:CAAX-box protein maturation"/>
    <property type="evidence" value="ECO:0007669"/>
    <property type="project" value="UniProtKB-ARBA"/>
</dbReference>
<dbReference type="PANTHER" id="PTHR39430">
    <property type="entry name" value="MEMBRANE-ASSOCIATED PROTEASE-RELATED"/>
    <property type="match status" value="1"/>
</dbReference>
<protein>
    <submittedName>
        <fullName evidence="3">CPBP family intramembrane metalloprotease</fullName>
    </submittedName>
</protein>
<evidence type="ECO:0000259" key="2">
    <source>
        <dbReference type="Pfam" id="PF02517"/>
    </source>
</evidence>
<accession>A0A4D6KB03</accession>
<dbReference type="GeneID" id="42178971"/>
<dbReference type="AlphaFoldDB" id="A0A4D6KB03"/>
<feature type="transmembrane region" description="Helical" evidence="1">
    <location>
        <begin position="294"/>
        <end position="311"/>
    </location>
</feature>
<feature type="transmembrane region" description="Helical" evidence="1">
    <location>
        <begin position="56"/>
        <end position="85"/>
    </location>
</feature>
<organism evidence="3 4">
    <name type="scientific">Halomicrobium mukohataei</name>
    <dbReference type="NCBI Taxonomy" id="57705"/>
    <lineage>
        <taxon>Archaea</taxon>
        <taxon>Methanobacteriati</taxon>
        <taxon>Methanobacteriota</taxon>
        <taxon>Stenosarchaea group</taxon>
        <taxon>Halobacteria</taxon>
        <taxon>Halobacteriales</taxon>
        <taxon>Haloarculaceae</taxon>
        <taxon>Halomicrobium</taxon>
    </lineage>
</organism>
<dbReference type="OMA" id="ICAWHSI"/>
<keyword evidence="3" id="KW-0482">Metalloprotease</keyword>
<evidence type="ECO:0000313" key="4">
    <source>
        <dbReference type="Proteomes" id="UP000297053"/>
    </source>
</evidence>
<name>A0A4D6KB03_9EURY</name>
<dbReference type="KEGG" id="halz:E5139_08505"/>
<dbReference type="PANTHER" id="PTHR39430:SF1">
    <property type="entry name" value="PROTEASE"/>
    <property type="match status" value="1"/>
</dbReference>
<dbReference type="GO" id="GO:0008237">
    <property type="term" value="F:metallopeptidase activity"/>
    <property type="evidence" value="ECO:0007669"/>
    <property type="project" value="UniProtKB-KW"/>
</dbReference>
<keyword evidence="3" id="KW-0645">Protease</keyword>
<feature type="transmembrane region" description="Helical" evidence="1">
    <location>
        <begin position="143"/>
        <end position="166"/>
    </location>
</feature>
<dbReference type="InterPro" id="IPR003675">
    <property type="entry name" value="Rce1/LyrA-like_dom"/>
</dbReference>
<proteinExistence type="predicted"/>
<reference evidence="3 4" key="2">
    <citation type="submission" date="2019-04" db="EMBL/GenBank/DDBJ databases">
        <authorList>
            <person name="Yang S."/>
            <person name="Wei W."/>
        </authorList>
    </citation>
    <scope>NUCLEOTIDE SEQUENCE [LARGE SCALE GENOMIC DNA]</scope>
    <source>
        <strain evidence="4">ZP60</strain>
    </source>
</reference>